<feature type="binding site" evidence="1">
    <location>
        <begin position="71"/>
        <end position="72"/>
    </location>
    <ligand>
        <name>S-adenosyl-L-methionine</name>
        <dbReference type="ChEBI" id="CHEBI:59789"/>
    </ligand>
</feature>
<dbReference type="KEGG" id="rpx:Rpdx1_1871"/>
<dbReference type="EC" id="2.1.1.242" evidence="1"/>
<evidence type="ECO:0000313" key="3">
    <source>
        <dbReference type="Proteomes" id="UP000001402"/>
    </source>
</evidence>
<comment type="function">
    <text evidence="1">Specifically methylates the guanosine in position 1516 of 16S rRNA.</text>
</comment>
<dbReference type="BioCyc" id="RPAL652103:RPDX1_RS09200-MONOMER"/>
<dbReference type="SUPFAM" id="SSF53335">
    <property type="entry name" value="S-adenosyl-L-methionine-dependent methyltransferases"/>
    <property type="match status" value="1"/>
</dbReference>
<evidence type="ECO:0000313" key="2">
    <source>
        <dbReference type="EMBL" id="ADU43483.1"/>
    </source>
</evidence>
<dbReference type="GO" id="GO:0005737">
    <property type="term" value="C:cytoplasm"/>
    <property type="evidence" value="ECO:0007669"/>
    <property type="project" value="UniProtKB-SubCell"/>
</dbReference>
<keyword evidence="1" id="KW-0963">Cytoplasm</keyword>
<comment type="caution">
    <text evidence="1">Lacks conserved residue(s) required for the propagation of feature annotation.</text>
</comment>
<name>E6VMJ3_RHOPX</name>
<dbReference type="Gene3D" id="3.40.50.150">
    <property type="entry name" value="Vaccinia Virus protein VP39"/>
    <property type="match status" value="1"/>
</dbReference>
<dbReference type="HOGENOM" id="CLU_076324_0_0_5"/>
<feature type="binding site" evidence="1">
    <location>
        <position position="123"/>
    </location>
    <ligand>
        <name>S-adenosyl-L-methionine</name>
        <dbReference type="ChEBI" id="CHEBI:59789"/>
    </ligand>
</feature>
<proteinExistence type="inferred from homology"/>
<dbReference type="AlphaFoldDB" id="E6VMJ3"/>
<dbReference type="InterPro" id="IPR029063">
    <property type="entry name" value="SAM-dependent_MTases_sf"/>
</dbReference>
<keyword evidence="1" id="KW-0949">S-adenosyl-L-methionine</keyword>
<reference evidence="2" key="1">
    <citation type="submission" date="2010-12" db="EMBL/GenBank/DDBJ databases">
        <title>Complete sequence of Rhodopseudomonas palustris DX-1.</title>
        <authorList>
            <consortium name="US DOE Joint Genome Institute"/>
            <person name="Lucas S."/>
            <person name="Copeland A."/>
            <person name="Lapidus A."/>
            <person name="Cheng J.-F."/>
            <person name="Goodwin L."/>
            <person name="Pitluck S."/>
            <person name="Misra M."/>
            <person name="Chertkov O."/>
            <person name="Detter J.C."/>
            <person name="Han C."/>
            <person name="Tapia R."/>
            <person name="Land M."/>
            <person name="Hauser L."/>
            <person name="Kyrpides N."/>
            <person name="Ivanova N."/>
            <person name="Ovchinnikova G."/>
            <person name="Logan B."/>
            <person name="Oda Y."/>
            <person name="Harwood C."/>
            <person name="Woyke T."/>
        </authorList>
    </citation>
    <scope>NUCLEOTIDE SEQUENCE [LARGE SCALE GENOMIC DNA]</scope>
    <source>
        <strain evidence="2">DX-1</strain>
    </source>
</reference>
<organism evidence="2 3">
    <name type="scientific">Rhodopseudomonas palustris (strain DX-1)</name>
    <dbReference type="NCBI Taxonomy" id="652103"/>
    <lineage>
        <taxon>Bacteria</taxon>
        <taxon>Pseudomonadati</taxon>
        <taxon>Pseudomonadota</taxon>
        <taxon>Alphaproteobacteria</taxon>
        <taxon>Hyphomicrobiales</taxon>
        <taxon>Nitrobacteraceae</taxon>
        <taxon>Rhodopseudomonas</taxon>
    </lineage>
</organism>
<keyword evidence="1" id="KW-0808">Transferase</keyword>
<keyword evidence="1" id="KW-0698">rRNA processing</keyword>
<dbReference type="STRING" id="652103.Rpdx1_1871"/>
<accession>E6VMJ3</accession>
<dbReference type="Pfam" id="PF04445">
    <property type="entry name" value="SAM_MT"/>
    <property type="match status" value="1"/>
</dbReference>
<sequence>MAEPARTAPAVDFVGGAVGYRLRSQAGRSHALLKATGVSPTRSLHVIDATAGLGRDAFLLASMGATVTLIERVPEVHALLSDALQAARAESDELAAIVGRMTLLHGDARALLPTMQADVITIDPMHPPRTKTALVKQEMRLLRDLVGADPDVGDLLAAALSADCGRVVLKWPLRAAAPPAPRKPSHQIAGKTVRYDVYVRPRAVGAGLQARGA</sequence>
<dbReference type="eggNOG" id="COG0500">
    <property type="taxonomic scope" value="Bacteria"/>
</dbReference>
<comment type="similarity">
    <text evidence="1">Belongs to the methyltransferase superfamily. RsmJ family.</text>
</comment>
<feature type="binding site" evidence="1">
    <location>
        <begin position="55"/>
        <end position="56"/>
    </location>
    <ligand>
        <name>S-adenosyl-L-methionine</name>
        <dbReference type="ChEBI" id="CHEBI:59789"/>
    </ligand>
</feature>
<gene>
    <name evidence="1" type="primary">rsmJ</name>
    <name evidence="2" type="ordered locus">Rpdx1_1871</name>
</gene>
<comment type="subcellular location">
    <subcellularLocation>
        <location evidence="1">Cytoplasm</location>
    </subcellularLocation>
</comment>
<comment type="catalytic activity">
    <reaction evidence="1">
        <text>guanosine(1516) in 16S rRNA + S-adenosyl-L-methionine = N(2)-methylguanosine(1516) in 16S rRNA + S-adenosyl-L-homocysteine + H(+)</text>
        <dbReference type="Rhea" id="RHEA:43220"/>
        <dbReference type="Rhea" id="RHEA-COMP:10412"/>
        <dbReference type="Rhea" id="RHEA-COMP:10413"/>
        <dbReference type="ChEBI" id="CHEBI:15378"/>
        <dbReference type="ChEBI" id="CHEBI:57856"/>
        <dbReference type="ChEBI" id="CHEBI:59789"/>
        <dbReference type="ChEBI" id="CHEBI:74269"/>
        <dbReference type="ChEBI" id="CHEBI:74481"/>
        <dbReference type="EC" id="2.1.1.242"/>
    </reaction>
</comment>
<dbReference type="Proteomes" id="UP000001402">
    <property type="component" value="Chromosome"/>
</dbReference>
<dbReference type="PANTHER" id="PTHR36112">
    <property type="entry name" value="RIBOSOMAL RNA SMALL SUBUNIT METHYLTRANSFERASE J"/>
    <property type="match status" value="1"/>
</dbReference>
<dbReference type="GO" id="GO:0008990">
    <property type="term" value="F:rRNA (guanine-N2-)-methyltransferase activity"/>
    <property type="evidence" value="ECO:0007669"/>
    <property type="project" value="UniProtKB-UniRule"/>
</dbReference>
<dbReference type="HAMAP" id="MF_01523">
    <property type="entry name" value="16SrRNA_methyltr_J"/>
    <property type="match status" value="1"/>
</dbReference>
<dbReference type="OrthoDB" id="3191794at2"/>
<dbReference type="EMBL" id="CP002418">
    <property type="protein sequence ID" value="ADU43483.1"/>
    <property type="molecule type" value="Genomic_DNA"/>
</dbReference>
<dbReference type="InterPro" id="IPR007536">
    <property type="entry name" value="16SrRNA_methylTrfase_J"/>
</dbReference>
<dbReference type="PANTHER" id="PTHR36112:SF1">
    <property type="entry name" value="RIBOSOMAL RNA SMALL SUBUNIT METHYLTRANSFERASE J"/>
    <property type="match status" value="1"/>
</dbReference>
<evidence type="ECO:0000256" key="1">
    <source>
        <dbReference type="HAMAP-Rule" id="MF_01523"/>
    </source>
</evidence>
<keyword evidence="1" id="KW-0489">Methyltransferase</keyword>
<protein>
    <recommendedName>
        <fullName evidence="1">Ribosomal RNA small subunit methyltransferase J</fullName>
        <ecNumber evidence="1">2.1.1.242</ecNumber>
    </recommendedName>
    <alternativeName>
        <fullName evidence="1">16S rRNA m2G1516 methyltransferase</fullName>
    </alternativeName>
    <alternativeName>
        <fullName evidence="1">rRNA (guanine-N(2)-)-methyltransferase</fullName>
    </alternativeName>
</protein>